<name>A0A0N5BI23_STREA</name>
<evidence type="ECO:0000313" key="3">
    <source>
        <dbReference type="WBParaSite" id="SPAL_0000560800.1"/>
    </source>
</evidence>
<evidence type="ECO:0000313" key="2">
    <source>
        <dbReference type="Proteomes" id="UP000046392"/>
    </source>
</evidence>
<feature type="transmembrane region" description="Helical" evidence="1">
    <location>
        <begin position="160"/>
        <end position="178"/>
    </location>
</feature>
<proteinExistence type="predicted"/>
<evidence type="ECO:0000256" key="1">
    <source>
        <dbReference type="SAM" id="Phobius"/>
    </source>
</evidence>
<protein>
    <submittedName>
        <fullName evidence="3">Uncharacterized protein</fullName>
    </submittedName>
</protein>
<dbReference type="Proteomes" id="UP000046392">
    <property type="component" value="Unplaced"/>
</dbReference>
<reference evidence="3" key="1">
    <citation type="submission" date="2017-02" db="UniProtKB">
        <authorList>
            <consortium name="WormBaseParasite"/>
        </authorList>
    </citation>
    <scope>IDENTIFICATION</scope>
</reference>
<dbReference type="WBParaSite" id="SPAL_0000560800.1">
    <property type="protein sequence ID" value="SPAL_0000560800.1"/>
    <property type="gene ID" value="SPAL_0000560800"/>
</dbReference>
<sequence>MIYGIRILLRSTDVLVRKVQIEYLDEVKRDDKNKTQVVVHRARCIELRGEIHEVEHIKVFDNNKPNIIRNLFPPDPSSNEKKSSICNENVFDNFGNHGSRMNNSMDEYCELIPRENIYNRRRLEVYWYFALNIIFKKFPKWSRCNLCINGRCYIKKTIRISFGTSLFLVFGLLGYMEFEFMIQFIKERFICRF</sequence>
<keyword evidence="1" id="KW-0812">Transmembrane</keyword>
<keyword evidence="2" id="KW-1185">Reference proteome</keyword>
<keyword evidence="1" id="KW-0472">Membrane</keyword>
<organism evidence="2 3">
    <name type="scientific">Strongyloides papillosus</name>
    <name type="common">Intestinal threadworm</name>
    <dbReference type="NCBI Taxonomy" id="174720"/>
    <lineage>
        <taxon>Eukaryota</taxon>
        <taxon>Metazoa</taxon>
        <taxon>Ecdysozoa</taxon>
        <taxon>Nematoda</taxon>
        <taxon>Chromadorea</taxon>
        <taxon>Rhabditida</taxon>
        <taxon>Tylenchina</taxon>
        <taxon>Panagrolaimomorpha</taxon>
        <taxon>Strongyloidoidea</taxon>
        <taxon>Strongyloididae</taxon>
        <taxon>Strongyloides</taxon>
    </lineage>
</organism>
<keyword evidence="1" id="KW-1133">Transmembrane helix</keyword>
<dbReference type="AlphaFoldDB" id="A0A0N5BI23"/>
<accession>A0A0N5BI23</accession>